<evidence type="ECO:0000313" key="2">
    <source>
        <dbReference type="EMBL" id="QHT02043.1"/>
    </source>
</evidence>
<name>A0A6C0CCP2_9ZZZZ</name>
<reference evidence="2" key="1">
    <citation type="journal article" date="2020" name="Nature">
        <title>Giant virus diversity and host interactions through global metagenomics.</title>
        <authorList>
            <person name="Schulz F."/>
            <person name="Roux S."/>
            <person name="Paez-Espino D."/>
            <person name="Jungbluth S."/>
            <person name="Walsh D.A."/>
            <person name="Denef V.J."/>
            <person name="McMahon K.D."/>
            <person name="Konstantinidis K.T."/>
            <person name="Eloe-Fadrosh E.A."/>
            <person name="Kyrpides N.C."/>
            <person name="Woyke T."/>
        </authorList>
    </citation>
    <scope>NUCLEOTIDE SEQUENCE</scope>
    <source>
        <strain evidence="2">GVMAG-M-3300020523-10</strain>
    </source>
</reference>
<accession>A0A6C0CCP2</accession>
<protein>
    <submittedName>
        <fullName evidence="2">Uncharacterized protein</fullName>
    </submittedName>
</protein>
<evidence type="ECO:0000256" key="1">
    <source>
        <dbReference type="SAM" id="MobiDB-lite"/>
    </source>
</evidence>
<feature type="region of interest" description="Disordered" evidence="1">
    <location>
        <begin position="777"/>
        <end position="797"/>
    </location>
</feature>
<feature type="region of interest" description="Disordered" evidence="1">
    <location>
        <begin position="846"/>
        <end position="920"/>
    </location>
</feature>
<organism evidence="2">
    <name type="scientific">viral metagenome</name>
    <dbReference type="NCBI Taxonomy" id="1070528"/>
    <lineage>
        <taxon>unclassified sequences</taxon>
        <taxon>metagenomes</taxon>
        <taxon>organismal metagenomes</taxon>
    </lineage>
</organism>
<proteinExistence type="predicted"/>
<dbReference type="EMBL" id="MN739387">
    <property type="protein sequence ID" value="QHT02043.1"/>
    <property type="molecule type" value="Genomic_DNA"/>
</dbReference>
<sequence length="920" mass="105767">MSVTEPSPNMDVEEPDRGYVMNYPAVPHDFSQRLSGYLDTDVDGFGASLPNSSQGSTSNSIASMDADDPIENPIKDIINLNGEQQKQVNALMTMISTFLSFNTLNKFLTEERKQTLITKLQEFQATYNFLKQDNTNYLVDFNYDSIKNTIITQEDLRTFIASLTFEFPYRIDMTKDITVIVIELEQLLETSLKQLLRDARNYMAAYGIEQPAADLSIYHLDADIKNKLLNYPFFKQALGQEAITKLELQETYILPAMINRLLRVSGEVVDLGITTNDENRFALLHSSKIPYFYKMLIELRLINELTTDSKSQKREARFDFLMECATSRRRIELYNRMCEYLNSYEKDVSMLIAVSGGNLITIFAKFLKELYELYNSLRKDTTDDDHLATLIAFKTKNKHYYKIFIDLLYKQPVTRKTWANVFFKQPVAPKTLTDILGSKTLPDILEILSDLTKNLVTLNSISEMTFSDIDMKWICFNTKIPEADFIPTQEEIMSVGSEFEAYFRKFKSKTEDFEHSTRFVLERGKRVLEFIEQDKQVDEFLKSNLAYNLREYLQKLKDGCLKLMKTNKDKFTVEERKMIETMLTSQMYEGRLNKFKTPRISMLDGVTNCTRYLEFLLLKKNSNDKATQDNIALICGMKVDDFIDKLMACTEVGNRILKKHKLNSKLSKYISSFASVHDIVYSAGGDGKIPKVASEILIEMLKAINISELLKEDKPLSGGQFKLVPFTAQSNYSNTSHWSAAHTKILRQCEDILKKNCKYNGVGAYILALDDTITVQSQKEKPQKSKKSKSSSTNPFSSILSTIPSNILNPIFEDDEEYTSFVAGDELFVLLETPILEGPILEGPIFPDLVGKRPRDTVGGNKTMKSKKHKTKKSKKSRKHKSKKPKKSRKSKPQKSRKHKPKKPQKSRKYKPQKSRKLRY</sequence>
<feature type="compositionally biased region" description="Basic residues" evidence="1">
    <location>
        <begin position="864"/>
        <end position="920"/>
    </location>
</feature>
<dbReference type="AlphaFoldDB" id="A0A6C0CCP2"/>